<proteinExistence type="predicted"/>
<keyword evidence="1" id="KW-0472">Membrane</keyword>
<organism evidence="3 4">
    <name type="scientific">Thioclava litoralis</name>
    <dbReference type="NCBI Taxonomy" id="3076557"/>
    <lineage>
        <taxon>Bacteria</taxon>
        <taxon>Pseudomonadati</taxon>
        <taxon>Pseudomonadota</taxon>
        <taxon>Alphaproteobacteria</taxon>
        <taxon>Rhodobacterales</taxon>
        <taxon>Paracoccaceae</taxon>
        <taxon>Thioclava</taxon>
    </lineage>
</organism>
<keyword evidence="4" id="KW-1185">Reference proteome</keyword>
<keyword evidence="1" id="KW-1133">Transmembrane helix</keyword>
<evidence type="ECO:0000313" key="4">
    <source>
        <dbReference type="Proteomes" id="UP001623290"/>
    </source>
</evidence>
<keyword evidence="3" id="KW-0614">Plasmid</keyword>
<protein>
    <submittedName>
        <fullName evidence="3">Uncharacterized protein</fullName>
    </submittedName>
</protein>
<geneLocation type="plasmid" evidence="3 4">
    <name>unnamed2</name>
</geneLocation>
<dbReference type="Proteomes" id="UP001623290">
    <property type="component" value="Plasmid unnamed2"/>
</dbReference>
<reference evidence="3 4" key="1">
    <citation type="submission" date="2023-09" db="EMBL/GenBank/DDBJ databases">
        <title>Thioclava shenzhenensis sp. nov., a multidrug resistant bacteria-antagonizing species isolated from coastal seawater.</title>
        <authorList>
            <person name="Long M."/>
        </authorList>
    </citation>
    <scope>NUCLEOTIDE SEQUENCE [LARGE SCALE GENOMIC DNA]</scope>
    <source>
        <strain evidence="3 4">FTW29</strain>
        <plasmid evidence="3 4">unnamed2</plasmid>
    </source>
</reference>
<evidence type="ECO:0000256" key="1">
    <source>
        <dbReference type="SAM" id="Phobius"/>
    </source>
</evidence>
<keyword evidence="1" id="KW-0812">Transmembrane</keyword>
<dbReference type="RefSeq" id="WP_330629609.1">
    <property type="nucleotide sequence ID" value="NZ_CP135445.1"/>
</dbReference>
<evidence type="ECO:0000313" key="3">
    <source>
        <dbReference type="EMBL" id="WRY35857.1"/>
    </source>
</evidence>
<sequence length="67" mass="6268">MKKVLAALALLTAASTAHAQGADSLAGPTSLPGVGAGAYIAGGLVLAVAVGIAVAEDDSSSTTTTTN</sequence>
<feature type="signal peptide" evidence="2">
    <location>
        <begin position="1"/>
        <end position="19"/>
    </location>
</feature>
<name>A0ABZ1E7N9_9RHOB</name>
<gene>
    <name evidence="3" type="ORF">RPE78_16680</name>
</gene>
<dbReference type="EMBL" id="CP135445">
    <property type="protein sequence ID" value="WRY35857.1"/>
    <property type="molecule type" value="Genomic_DNA"/>
</dbReference>
<feature type="chain" id="PRO_5047471394" evidence="2">
    <location>
        <begin position="20"/>
        <end position="67"/>
    </location>
</feature>
<evidence type="ECO:0000256" key="2">
    <source>
        <dbReference type="SAM" id="SignalP"/>
    </source>
</evidence>
<accession>A0ABZ1E7N9</accession>
<keyword evidence="2" id="KW-0732">Signal</keyword>
<feature type="transmembrane region" description="Helical" evidence="1">
    <location>
        <begin position="35"/>
        <end position="55"/>
    </location>
</feature>